<dbReference type="EMBL" id="AZHC01000016">
    <property type="protein sequence ID" value="OAA41322.1"/>
    <property type="molecule type" value="Genomic_DNA"/>
</dbReference>
<dbReference type="STRING" id="1081105.A0A167CL76"/>
<comment type="caution">
    <text evidence="1">The sequence shown here is derived from an EMBL/GenBank/DDBJ whole genome shotgun (WGS) entry which is preliminary data.</text>
</comment>
<name>A0A167CL76_METRR</name>
<gene>
    <name evidence="1" type="ORF">NOR_05400</name>
</gene>
<organism evidence="1 2">
    <name type="scientific">Metarhizium rileyi (strain RCEF 4871)</name>
    <name type="common">Nomuraea rileyi</name>
    <dbReference type="NCBI Taxonomy" id="1649241"/>
    <lineage>
        <taxon>Eukaryota</taxon>
        <taxon>Fungi</taxon>
        <taxon>Dikarya</taxon>
        <taxon>Ascomycota</taxon>
        <taxon>Pezizomycotina</taxon>
        <taxon>Sordariomycetes</taxon>
        <taxon>Hypocreomycetidae</taxon>
        <taxon>Hypocreales</taxon>
        <taxon>Clavicipitaceae</taxon>
        <taxon>Metarhizium</taxon>
    </lineage>
</organism>
<protein>
    <submittedName>
        <fullName evidence="1">Uncharacterized protein</fullName>
    </submittedName>
</protein>
<sequence length="229" mass="24507">MATYTISVINESSQRQRFVLYQASPFGDAEDGFGNVWMQVTVNEGGDTQNLKITAEYFAWAGSTETPLQSGVVVSGGKALPATLGRGDPNGMRLPGTFQTAVHEQLRQFNVNIQEIDPTAPAGAYTIHTRDDFDVGDTRVLIGLGKKDQNGRSIPVASLNPLPNTRYNLTPILKGVIAVNTSSSVGEALAYQAISDMPGVIDFSSGKGQGKFVAVVIFTARGKFEVDYA</sequence>
<evidence type="ECO:0000313" key="2">
    <source>
        <dbReference type="Proteomes" id="UP000243498"/>
    </source>
</evidence>
<reference evidence="1 2" key="1">
    <citation type="journal article" date="2016" name="Genome Biol. Evol.">
        <title>Divergent and convergent evolution of fungal pathogenicity.</title>
        <authorList>
            <person name="Shang Y."/>
            <person name="Xiao G."/>
            <person name="Zheng P."/>
            <person name="Cen K."/>
            <person name="Zhan S."/>
            <person name="Wang C."/>
        </authorList>
    </citation>
    <scope>NUCLEOTIDE SEQUENCE [LARGE SCALE GENOMIC DNA]</scope>
    <source>
        <strain evidence="1 2">RCEF 4871</strain>
    </source>
</reference>
<proteinExistence type="predicted"/>
<dbReference type="AlphaFoldDB" id="A0A167CL76"/>
<accession>A0A167CL76</accession>
<dbReference type="OMA" id="EYFAWAG"/>
<keyword evidence="2" id="KW-1185">Reference proteome</keyword>
<evidence type="ECO:0000313" key="1">
    <source>
        <dbReference type="EMBL" id="OAA41322.1"/>
    </source>
</evidence>
<dbReference type="Proteomes" id="UP000243498">
    <property type="component" value="Unassembled WGS sequence"/>
</dbReference>
<dbReference type="OrthoDB" id="5413269at2759"/>